<name>A0A9W3PUB2_9BACI</name>
<organism evidence="1 2">
    <name type="scientific">Bacillus bombysepticus str. Wang</name>
    <dbReference type="NCBI Taxonomy" id="1330043"/>
    <lineage>
        <taxon>Bacteria</taxon>
        <taxon>Bacillati</taxon>
        <taxon>Bacillota</taxon>
        <taxon>Bacilli</taxon>
        <taxon>Bacillales</taxon>
        <taxon>Bacillaceae</taxon>
        <taxon>Bacillus</taxon>
        <taxon>Bacillus cereus group</taxon>
    </lineage>
</organism>
<proteinExistence type="predicted"/>
<geneLocation type="plasmid" evidence="1 2">
    <name>pBb</name>
</geneLocation>
<evidence type="ECO:0000313" key="1">
    <source>
        <dbReference type="EMBL" id="AHX21960.1"/>
    </source>
</evidence>
<gene>
    <name evidence="1" type="ORF">CY96_28005</name>
</gene>
<accession>A0A9W3PUB2</accession>
<sequence length="62" mass="7368">METEEIQTTQLEQQQVKRDINWYQQKILQYEEENKCSLRDIAKEIEISPSNLSKLLTGNRKG</sequence>
<reference evidence="2" key="1">
    <citation type="submission" date="2014-03" db="EMBL/GenBank/DDBJ databases">
        <title>The Complete Genome Sequence of Bacillus bombyseptieus.</title>
        <authorList>
            <person name="Cheng T."/>
            <person name="Lin P."/>
            <person name="Jin S."/>
            <person name="Wu Y."/>
            <person name="Fu B."/>
            <person name="Long R."/>
            <person name="Liu D."/>
            <person name="Guo Y."/>
            <person name="Peng L."/>
            <person name="Xia Q."/>
        </authorList>
    </citation>
    <scope>NUCLEOTIDE SEQUENCE [LARGE SCALE GENOMIC DNA]</scope>
    <source>
        <strain evidence="2">wang</strain>
        <plasmid evidence="2">pBb</plasmid>
    </source>
</reference>
<dbReference type="KEGG" id="bby:CY96_28005"/>
<dbReference type="AlphaFoldDB" id="A0A9W3PUB2"/>
<keyword evidence="2" id="KW-1185">Reference proteome</keyword>
<keyword evidence="1" id="KW-0614">Plasmid</keyword>
<evidence type="ECO:0000313" key="2">
    <source>
        <dbReference type="Proteomes" id="UP000031778"/>
    </source>
</evidence>
<dbReference type="Proteomes" id="UP000031778">
    <property type="component" value="Plasmid pBb"/>
</dbReference>
<dbReference type="EMBL" id="CP007513">
    <property type="protein sequence ID" value="AHX21960.1"/>
    <property type="molecule type" value="Genomic_DNA"/>
</dbReference>
<evidence type="ECO:0008006" key="3">
    <source>
        <dbReference type="Google" id="ProtNLM"/>
    </source>
</evidence>
<dbReference type="RefSeq" id="WP_044585172.1">
    <property type="nucleotide sequence ID" value="NZ_CP007513.1"/>
</dbReference>
<protein>
    <recommendedName>
        <fullName evidence="3">HTH cro/C1-type domain-containing protein</fullName>
    </recommendedName>
</protein>